<proteinExistence type="predicted"/>
<protein>
    <submittedName>
        <fullName evidence="1">Uncharacterized protein</fullName>
    </submittedName>
</protein>
<evidence type="ECO:0000313" key="4">
    <source>
        <dbReference type="Proteomes" id="UP000249146"/>
    </source>
</evidence>
<sequence>MSVRIIPLIYKIPLDIDMSMVSNLNFNGYCIYGFLKK</sequence>
<evidence type="ECO:0000313" key="1">
    <source>
        <dbReference type="EMBL" id="RAL68913.1"/>
    </source>
</evidence>
<evidence type="ECO:0000313" key="3">
    <source>
        <dbReference type="Proteomes" id="UP000248786"/>
    </source>
</evidence>
<gene>
    <name evidence="2" type="ORF">C1G86_1422</name>
    <name evidence="1" type="ORF">C1G87_1384</name>
</gene>
<reference evidence="3 4" key="1">
    <citation type="submission" date="2018-05" db="EMBL/GenBank/DDBJ databases">
        <title>Draft genome sequences of Dehalococcoides mccartyi strains RC and KS.</title>
        <authorList>
            <person name="Higgins S.A."/>
            <person name="Padilla-Crespo E."/>
            <person name="Loeffler F.E."/>
        </authorList>
    </citation>
    <scope>NUCLEOTIDE SEQUENCE [LARGE SCALE GENOMIC DNA]</scope>
    <source>
        <strain evidence="2 3">KS</strain>
        <strain evidence="1 4">RC</strain>
    </source>
</reference>
<organism evidence="1 4">
    <name type="scientific">Dehalococcoides mccartyi</name>
    <dbReference type="NCBI Taxonomy" id="61435"/>
    <lineage>
        <taxon>Bacteria</taxon>
        <taxon>Bacillati</taxon>
        <taxon>Chloroflexota</taxon>
        <taxon>Dehalococcoidia</taxon>
        <taxon>Dehalococcoidales</taxon>
        <taxon>Dehalococcoidaceae</taxon>
        <taxon>Dehalococcoides</taxon>
    </lineage>
</organism>
<dbReference type="Proteomes" id="UP000249146">
    <property type="component" value="Unassembled WGS sequence"/>
</dbReference>
<dbReference type="EMBL" id="QGLD01000016">
    <property type="protein sequence ID" value="RAL70098.1"/>
    <property type="molecule type" value="Genomic_DNA"/>
</dbReference>
<dbReference type="EMBL" id="QGLC01000018">
    <property type="protein sequence ID" value="RAL68913.1"/>
    <property type="molecule type" value="Genomic_DNA"/>
</dbReference>
<name>A0A328EN34_9CHLR</name>
<comment type="caution">
    <text evidence="1">The sequence shown here is derived from an EMBL/GenBank/DDBJ whole genome shotgun (WGS) entry which is preliminary data.</text>
</comment>
<dbReference type="AlphaFoldDB" id="A0A328EN34"/>
<dbReference type="Proteomes" id="UP000248786">
    <property type="component" value="Unassembled WGS sequence"/>
</dbReference>
<evidence type="ECO:0000313" key="2">
    <source>
        <dbReference type="EMBL" id="RAL70098.1"/>
    </source>
</evidence>
<accession>A0A328EN34</accession>